<organism evidence="1">
    <name type="scientific">Arundo donax</name>
    <name type="common">Giant reed</name>
    <name type="synonym">Donax arundinaceus</name>
    <dbReference type="NCBI Taxonomy" id="35708"/>
    <lineage>
        <taxon>Eukaryota</taxon>
        <taxon>Viridiplantae</taxon>
        <taxon>Streptophyta</taxon>
        <taxon>Embryophyta</taxon>
        <taxon>Tracheophyta</taxon>
        <taxon>Spermatophyta</taxon>
        <taxon>Magnoliopsida</taxon>
        <taxon>Liliopsida</taxon>
        <taxon>Poales</taxon>
        <taxon>Poaceae</taxon>
        <taxon>PACMAD clade</taxon>
        <taxon>Arundinoideae</taxon>
        <taxon>Arundineae</taxon>
        <taxon>Arundo</taxon>
    </lineage>
</organism>
<protein>
    <submittedName>
        <fullName evidence="1">Uncharacterized protein</fullName>
    </submittedName>
</protein>
<evidence type="ECO:0000313" key="1">
    <source>
        <dbReference type="EMBL" id="JAD67615.1"/>
    </source>
</evidence>
<sequence>MGSVINRLLCQYLYLCIRCIKQSPSFSNLEGVSLPTQRNYLDSLEQLPLSLCTYPFPLGSSLRTTCFSKKGIWLRIAHF</sequence>
<dbReference type="AlphaFoldDB" id="A0A0A9C2P3"/>
<accession>A0A0A9C2P3</accession>
<dbReference type="EMBL" id="GBRH01230280">
    <property type="protein sequence ID" value="JAD67615.1"/>
    <property type="molecule type" value="Transcribed_RNA"/>
</dbReference>
<reference evidence="1" key="2">
    <citation type="journal article" date="2015" name="Data Brief">
        <title>Shoot transcriptome of the giant reed, Arundo donax.</title>
        <authorList>
            <person name="Barrero R.A."/>
            <person name="Guerrero F.D."/>
            <person name="Moolhuijzen P."/>
            <person name="Goolsby J.A."/>
            <person name="Tidwell J."/>
            <person name="Bellgard S.E."/>
            <person name="Bellgard M.I."/>
        </authorList>
    </citation>
    <scope>NUCLEOTIDE SEQUENCE</scope>
    <source>
        <tissue evidence="1">Shoot tissue taken approximately 20 cm above the soil surface</tissue>
    </source>
</reference>
<reference evidence="1" key="1">
    <citation type="submission" date="2014-09" db="EMBL/GenBank/DDBJ databases">
        <authorList>
            <person name="Magalhaes I.L.F."/>
            <person name="Oliveira U."/>
            <person name="Santos F.R."/>
            <person name="Vidigal T.H.D.A."/>
            <person name="Brescovit A.D."/>
            <person name="Santos A.J."/>
        </authorList>
    </citation>
    <scope>NUCLEOTIDE SEQUENCE</scope>
    <source>
        <tissue evidence="1">Shoot tissue taken approximately 20 cm above the soil surface</tissue>
    </source>
</reference>
<name>A0A0A9C2P3_ARUDO</name>
<proteinExistence type="predicted"/>